<evidence type="ECO:0000313" key="1">
    <source>
        <dbReference type="Proteomes" id="UP000887580"/>
    </source>
</evidence>
<accession>A0AC35EWK2</accession>
<dbReference type="WBParaSite" id="PS1159_v2.g11390.t1">
    <property type="protein sequence ID" value="PS1159_v2.g11390.t1"/>
    <property type="gene ID" value="PS1159_v2.g11390"/>
</dbReference>
<name>A0AC35EWK2_9BILA</name>
<sequence length="110" mass="12816">EFIDGKCRILFATLLLTRGTDIDVDFVVNYDFFLNYEQWVHRCGRTGRNGNCGIAVTFIDINNDEDYPKHIIVEEEGLPKSMKQMAQFEKMKKELNDQNVSVMIEEYGLE</sequence>
<protein>
    <submittedName>
        <fullName evidence="2">Helicase C-terminal domain-containing protein</fullName>
    </submittedName>
</protein>
<reference evidence="2" key="1">
    <citation type="submission" date="2022-11" db="UniProtKB">
        <authorList>
            <consortium name="WormBaseParasite"/>
        </authorList>
    </citation>
    <scope>IDENTIFICATION</scope>
</reference>
<evidence type="ECO:0000313" key="2">
    <source>
        <dbReference type="WBParaSite" id="PS1159_v2.g11390.t1"/>
    </source>
</evidence>
<dbReference type="Proteomes" id="UP000887580">
    <property type="component" value="Unplaced"/>
</dbReference>
<organism evidence="1 2">
    <name type="scientific">Panagrolaimus sp. PS1159</name>
    <dbReference type="NCBI Taxonomy" id="55785"/>
    <lineage>
        <taxon>Eukaryota</taxon>
        <taxon>Metazoa</taxon>
        <taxon>Ecdysozoa</taxon>
        <taxon>Nematoda</taxon>
        <taxon>Chromadorea</taxon>
        <taxon>Rhabditida</taxon>
        <taxon>Tylenchina</taxon>
        <taxon>Panagrolaimomorpha</taxon>
        <taxon>Panagrolaimoidea</taxon>
        <taxon>Panagrolaimidae</taxon>
        <taxon>Panagrolaimus</taxon>
    </lineage>
</organism>
<proteinExistence type="predicted"/>